<dbReference type="InterPro" id="IPR051075">
    <property type="entry name" value="SCF_subunit_WD-repeat"/>
</dbReference>
<dbReference type="Proteomes" id="UP000030655">
    <property type="component" value="Unassembled WGS sequence"/>
</dbReference>
<accession>A0A059EX21</accession>
<evidence type="ECO:0000259" key="5">
    <source>
        <dbReference type="PROSITE" id="PS50181"/>
    </source>
</evidence>
<feature type="repeat" description="WD" evidence="4">
    <location>
        <begin position="126"/>
        <end position="165"/>
    </location>
</feature>
<evidence type="ECO:0000256" key="1">
    <source>
        <dbReference type="ARBA" id="ARBA00022574"/>
    </source>
</evidence>
<evidence type="ECO:0000256" key="2">
    <source>
        <dbReference type="ARBA" id="ARBA00022737"/>
    </source>
</evidence>
<dbReference type="SUPFAM" id="SSF50978">
    <property type="entry name" value="WD40 repeat-like"/>
    <property type="match status" value="2"/>
</dbReference>
<feature type="repeat" description="WD" evidence="4">
    <location>
        <begin position="166"/>
        <end position="198"/>
    </location>
</feature>
<feature type="repeat" description="WD" evidence="4">
    <location>
        <begin position="284"/>
        <end position="327"/>
    </location>
</feature>
<dbReference type="Pfam" id="PF00400">
    <property type="entry name" value="WD40"/>
    <property type="match status" value="4"/>
</dbReference>
<evidence type="ECO:0000313" key="6">
    <source>
        <dbReference type="EMBL" id="KCZ79460.1"/>
    </source>
</evidence>
<evidence type="ECO:0000313" key="7">
    <source>
        <dbReference type="Proteomes" id="UP000030655"/>
    </source>
</evidence>
<dbReference type="PRINTS" id="PR00320">
    <property type="entry name" value="GPROTEINBRPT"/>
</dbReference>
<dbReference type="OrthoDB" id="190105at2759"/>
<reference evidence="7" key="1">
    <citation type="submission" date="2013-02" db="EMBL/GenBank/DDBJ databases">
        <authorList>
            <consortium name="The Broad Institute Genome Sequencing Platform"/>
            <person name="Cuomo C."/>
            <person name="Becnel J."/>
            <person name="Sanscrainte N."/>
            <person name="Walker B."/>
            <person name="Young S.K."/>
            <person name="Zeng Q."/>
            <person name="Gargeya S."/>
            <person name="Fitzgerald M."/>
            <person name="Haas B."/>
            <person name="Abouelleil A."/>
            <person name="Alvarado L."/>
            <person name="Arachchi H.M."/>
            <person name="Berlin A.M."/>
            <person name="Chapman S.B."/>
            <person name="Dewar J."/>
            <person name="Goldberg J."/>
            <person name="Griggs A."/>
            <person name="Gujja S."/>
            <person name="Hansen M."/>
            <person name="Howarth C."/>
            <person name="Imamovic A."/>
            <person name="Larimer J."/>
            <person name="McCowan C."/>
            <person name="Murphy C."/>
            <person name="Neiman D."/>
            <person name="Pearson M."/>
            <person name="Priest M."/>
            <person name="Roberts A."/>
            <person name="Saif S."/>
            <person name="Shea T."/>
            <person name="Sisk P."/>
            <person name="Sykes S."/>
            <person name="Wortman J."/>
            <person name="Nusbaum C."/>
            <person name="Birren B."/>
        </authorList>
    </citation>
    <scope>NUCLEOTIDE SEQUENCE [LARGE SCALE GENOMIC DNA]</scope>
    <source>
        <strain evidence="7">PRA339</strain>
    </source>
</reference>
<dbReference type="PROSITE" id="PS50294">
    <property type="entry name" value="WD_REPEATS_REGION"/>
    <property type="match status" value="3"/>
</dbReference>
<dbReference type="InterPro" id="IPR015943">
    <property type="entry name" value="WD40/YVTN_repeat-like_dom_sf"/>
</dbReference>
<dbReference type="InterPro" id="IPR036322">
    <property type="entry name" value="WD40_repeat_dom_sf"/>
</dbReference>
<proteinExistence type="predicted"/>
<keyword evidence="1 4" id="KW-0853">WD repeat</keyword>
<dbReference type="InterPro" id="IPR001680">
    <property type="entry name" value="WD40_rpt"/>
</dbReference>
<dbReference type="PANTHER" id="PTHR19872:SF9">
    <property type="entry name" value="UBIQUITIN-BINDING SDF UBIQUITIN LIGASE COMPLEX SUBUNIT"/>
    <property type="match status" value="1"/>
</dbReference>
<dbReference type="SMART" id="SM00320">
    <property type="entry name" value="WD40"/>
    <property type="match status" value="5"/>
</dbReference>
<dbReference type="InterPro" id="IPR020472">
    <property type="entry name" value="WD40_PAC1"/>
</dbReference>
<evidence type="ECO:0000256" key="3">
    <source>
        <dbReference type="ARBA" id="ARBA00022786"/>
    </source>
</evidence>
<gene>
    <name evidence="6" type="ORF">H312_03152</name>
</gene>
<dbReference type="PROSITE" id="PS50181">
    <property type="entry name" value="FBOX"/>
    <property type="match status" value="1"/>
</dbReference>
<dbReference type="EMBL" id="KK365272">
    <property type="protein sequence ID" value="KCZ79460.1"/>
    <property type="molecule type" value="Genomic_DNA"/>
</dbReference>
<dbReference type="AlphaFoldDB" id="A0A059EX21"/>
<keyword evidence="7" id="KW-1185">Reference proteome</keyword>
<evidence type="ECO:0000256" key="4">
    <source>
        <dbReference type="PROSITE-ProRule" id="PRU00221"/>
    </source>
</evidence>
<dbReference type="HOGENOM" id="CLU_000288_103_6_1"/>
<dbReference type="InterPro" id="IPR001810">
    <property type="entry name" value="F-box_dom"/>
</dbReference>
<keyword evidence="3" id="KW-0833">Ubl conjugation pathway</keyword>
<dbReference type="CDD" id="cd00200">
    <property type="entry name" value="WD40"/>
    <property type="match status" value="1"/>
</dbReference>
<sequence>MNSPILQNVPSELLTQIFTKLKLSDTKRLMHESVIIRNKIMNDYFFWKSKSTPDEENENILKMINKIKRNKVISSALVKNKIKPKIFPTYQVDITMLKATYDYVICSSDDTSIRAYSLSSVSNIKFTGHLGGVWDFSFNDKYLASSSIDKTVKLWDITSGKCELTLNGHTATVRTVKIVEDRIISGGRDGTIRIWDLSGNCIFLLKKHKASVRCLEILGDELLTGSYDGSVLLWNFKSGKLIKKLASHEARVYAVLISGDYYISAGQDCLINVYSKKSKSTVKYQLHKSIVSNLAFCTFNNEFYLVTAGLDGIIGIWDLKKGKLHLKIIEMPGLIFLKTFNKYIIVGLSNAVKLYCATDGKYIRTILGDVQLIHGIEFNDNVLAIGFRNNSKCSLYICNFNECFINK</sequence>
<dbReference type="InterPro" id="IPR019775">
    <property type="entry name" value="WD40_repeat_CS"/>
</dbReference>
<dbReference type="PROSITE" id="PS50082">
    <property type="entry name" value="WD_REPEATS_2"/>
    <property type="match status" value="4"/>
</dbReference>
<dbReference type="PROSITE" id="PS00678">
    <property type="entry name" value="WD_REPEATS_1"/>
    <property type="match status" value="4"/>
</dbReference>
<dbReference type="Gene3D" id="2.130.10.10">
    <property type="entry name" value="YVTN repeat-like/Quinoprotein amine dehydrogenase"/>
    <property type="match status" value="1"/>
</dbReference>
<dbReference type="VEuPathDB" id="MicrosporidiaDB:H312_03152"/>
<feature type="domain" description="F-box" evidence="5">
    <location>
        <begin position="3"/>
        <end position="50"/>
    </location>
</feature>
<dbReference type="PANTHER" id="PTHR19872">
    <property type="entry name" value="UBIQUITIN LIGASE SPECIFICITY FACTOR/HREP PROTEIN"/>
    <property type="match status" value="1"/>
</dbReference>
<organism evidence="6 7">
    <name type="scientific">Anncaliia algerae PRA339</name>
    <dbReference type="NCBI Taxonomy" id="1288291"/>
    <lineage>
        <taxon>Eukaryota</taxon>
        <taxon>Fungi</taxon>
        <taxon>Fungi incertae sedis</taxon>
        <taxon>Microsporidia</taxon>
        <taxon>Tubulinosematoidea</taxon>
        <taxon>Tubulinosematidae</taxon>
        <taxon>Anncaliia</taxon>
    </lineage>
</organism>
<dbReference type="STRING" id="1288291.A0A059EX21"/>
<keyword evidence="2" id="KW-0677">Repeat</keyword>
<name>A0A059EX21_9MICR</name>
<reference evidence="6 7" key="2">
    <citation type="submission" date="2014-03" db="EMBL/GenBank/DDBJ databases">
        <title>The Genome Sequence of Anncaliia algerae insect isolate PRA339.</title>
        <authorList>
            <consortium name="The Broad Institute Genome Sequencing Platform"/>
            <consortium name="The Broad Institute Genome Sequencing Center for Infectious Disease"/>
            <person name="Cuomo C."/>
            <person name="Becnel J."/>
            <person name="Sanscrainte N."/>
            <person name="Walker B."/>
            <person name="Young S.K."/>
            <person name="Zeng Q."/>
            <person name="Gargeya S."/>
            <person name="Fitzgerald M."/>
            <person name="Haas B."/>
            <person name="Abouelleil A."/>
            <person name="Alvarado L."/>
            <person name="Arachchi H.M."/>
            <person name="Berlin A.M."/>
            <person name="Chapman S.B."/>
            <person name="Dewar J."/>
            <person name="Goldberg J."/>
            <person name="Griggs A."/>
            <person name="Gujja S."/>
            <person name="Hansen M."/>
            <person name="Howarth C."/>
            <person name="Imamovic A."/>
            <person name="Larimer J."/>
            <person name="McCowan C."/>
            <person name="Murphy C."/>
            <person name="Neiman D."/>
            <person name="Pearson M."/>
            <person name="Priest M."/>
            <person name="Roberts A."/>
            <person name="Saif S."/>
            <person name="Shea T."/>
            <person name="Sisk P."/>
            <person name="Sykes S."/>
            <person name="Wortman J."/>
            <person name="Nusbaum C."/>
            <person name="Birren B."/>
        </authorList>
    </citation>
    <scope>NUCLEOTIDE SEQUENCE [LARGE SCALE GENOMIC DNA]</scope>
    <source>
        <strain evidence="6 7">PRA339</strain>
    </source>
</reference>
<protein>
    <recommendedName>
        <fullName evidence="5">F-box domain-containing protein</fullName>
    </recommendedName>
</protein>
<feature type="repeat" description="WD" evidence="4">
    <location>
        <begin position="205"/>
        <end position="244"/>
    </location>
</feature>